<protein>
    <submittedName>
        <fullName evidence="2">Uncharacterized protein</fullName>
    </submittedName>
</protein>
<name>A0A392MPU5_9FABA</name>
<reference evidence="2 3" key="1">
    <citation type="journal article" date="2018" name="Front. Plant Sci.">
        <title>Red Clover (Trifolium pratense) and Zigzag Clover (T. medium) - A Picture of Genomic Similarities and Differences.</title>
        <authorList>
            <person name="Dluhosova J."/>
            <person name="Istvanek J."/>
            <person name="Nedelnik J."/>
            <person name="Repkova J."/>
        </authorList>
    </citation>
    <scope>NUCLEOTIDE SEQUENCE [LARGE SCALE GENOMIC DNA]</scope>
    <source>
        <strain evidence="3">cv. 10/8</strain>
        <tissue evidence="2">Leaf</tissue>
    </source>
</reference>
<keyword evidence="3" id="KW-1185">Reference proteome</keyword>
<evidence type="ECO:0000313" key="3">
    <source>
        <dbReference type="Proteomes" id="UP000265520"/>
    </source>
</evidence>
<feature type="non-terminal residue" evidence="2">
    <location>
        <position position="1"/>
    </location>
</feature>
<organism evidence="2 3">
    <name type="scientific">Trifolium medium</name>
    <dbReference type="NCBI Taxonomy" id="97028"/>
    <lineage>
        <taxon>Eukaryota</taxon>
        <taxon>Viridiplantae</taxon>
        <taxon>Streptophyta</taxon>
        <taxon>Embryophyta</taxon>
        <taxon>Tracheophyta</taxon>
        <taxon>Spermatophyta</taxon>
        <taxon>Magnoliopsida</taxon>
        <taxon>eudicotyledons</taxon>
        <taxon>Gunneridae</taxon>
        <taxon>Pentapetalae</taxon>
        <taxon>rosids</taxon>
        <taxon>fabids</taxon>
        <taxon>Fabales</taxon>
        <taxon>Fabaceae</taxon>
        <taxon>Papilionoideae</taxon>
        <taxon>50 kb inversion clade</taxon>
        <taxon>NPAAA clade</taxon>
        <taxon>Hologalegina</taxon>
        <taxon>IRL clade</taxon>
        <taxon>Trifolieae</taxon>
        <taxon>Trifolium</taxon>
    </lineage>
</organism>
<evidence type="ECO:0000313" key="2">
    <source>
        <dbReference type="EMBL" id="MCH89401.1"/>
    </source>
</evidence>
<evidence type="ECO:0000256" key="1">
    <source>
        <dbReference type="SAM" id="MobiDB-lite"/>
    </source>
</evidence>
<comment type="caution">
    <text evidence="2">The sequence shown here is derived from an EMBL/GenBank/DDBJ whole genome shotgun (WGS) entry which is preliminary data.</text>
</comment>
<dbReference type="AlphaFoldDB" id="A0A392MPU5"/>
<proteinExistence type="predicted"/>
<accession>A0A392MPU5</accession>
<dbReference type="EMBL" id="LXQA010016090">
    <property type="protein sequence ID" value="MCH89401.1"/>
    <property type="molecule type" value="Genomic_DNA"/>
</dbReference>
<sequence>AAEIATASMEKKMPDVSSANNKSPIPEAKKDDVTGHNVIDLDSDAKEASVDESPATSTAKRLKNNKGKAVTVDSTPSKAGVKENKAEGLMTGIYMMFLVVI</sequence>
<dbReference type="Proteomes" id="UP000265520">
    <property type="component" value="Unassembled WGS sequence"/>
</dbReference>
<gene>
    <name evidence="2" type="ORF">A2U01_0010297</name>
</gene>
<feature type="region of interest" description="Disordered" evidence="1">
    <location>
        <begin position="1"/>
        <end position="76"/>
    </location>
</feature>